<reference evidence="7 8" key="1">
    <citation type="submission" date="2014-09" db="EMBL/GenBank/DDBJ databases">
        <authorList>
            <person name="Martin A.A."/>
        </authorList>
    </citation>
    <scope>NUCLEOTIDE SEQUENCE</scope>
    <source>
        <strain evidence="8">ED321</strain>
        <strain evidence="7">ED321 Heterogonic</strain>
    </source>
</reference>
<dbReference type="GO" id="GO:0032991">
    <property type="term" value="C:protein-containing complex"/>
    <property type="evidence" value="ECO:0007669"/>
    <property type="project" value="UniProtKB-ARBA"/>
</dbReference>
<dbReference type="PIRSF" id="PIRSF005719">
    <property type="entry name" value="SMC"/>
    <property type="match status" value="1"/>
</dbReference>
<feature type="coiled-coil region" evidence="4">
    <location>
        <begin position="173"/>
        <end position="299"/>
    </location>
</feature>
<dbReference type="Gene3D" id="1.20.1060.20">
    <property type="match status" value="1"/>
</dbReference>
<organism evidence="7">
    <name type="scientific">Strongyloides ratti</name>
    <name type="common">Parasitic roundworm</name>
    <dbReference type="NCBI Taxonomy" id="34506"/>
    <lineage>
        <taxon>Eukaryota</taxon>
        <taxon>Metazoa</taxon>
        <taxon>Ecdysozoa</taxon>
        <taxon>Nematoda</taxon>
        <taxon>Chromadorea</taxon>
        <taxon>Rhabditida</taxon>
        <taxon>Tylenchina</taxon>
        <taxon>Panagrolaimomorpha</taxon>
        <taxon>Strongyloidoidea</taxon>
        <taxon>Strongyloididae</taxon>
        <taxon>Strongyloides</taxon>
    </lineage>
</organism>
<accession>A0A090MXL0</accession>
<dbReference type="GO" id="GO:0051276">
    <property type="term" value="P:chromosome organization"/>
    <property type="evidence" value="ECO:0007669"/>
    <property type="project" value="InterPro"/>
</dbReference>
<evidence type="ECO:0000256" key="1">
    <source>
        <dbReference type="ARBA" id="ARBA00004123"/>
    </source>
</evidence>
<dbReference type="Gene3D" id="3.40.50.300">
    <property type="entry name" value="P-loop containing nucleotide triphosphate hydrolases"/>
    <property type="match status" value="2"/>
</dbReference>
<evidence type="ECO:0000313" key="10">
    <source>
        <dbReference type="WormBase" id="SRAE_2000029600"/>
    </source>
</evidence>
<dbReference type="InterPro" id="IPR003395">
    <property type="entry name" value="RecF/RecN/SMC_N"/>
</dbReference>
<evidence type="ECO:0000313" key="8">
    <source>
        <dbReference type="Proteomes" id="UP000035682"/>
    </source>
</evidence>
<dbReference type="WBParaSite" id="SRAE_2000029600.1">
    <property type="protein sequence ID" value="SRAE_2000029600.1"/>
    <property type="gene ID" value="WBGene00260489"/>
</dbReference>
<dbReference type="InterPro" id="IPR010935">
    <property type="entry name" value="SMC_hinge"/>
</dbReference>
<proteinExistence type="inferred from homology"/>
<dbReference type="GO" id="GO:0005694">
    <property type="term" value="C:chromosome"/>
    <property type="evidence" value="ECO:0007669"/>
    <property type="project" value="InterPro"/>
</dbReference>
<dbReference type="InterPro" id="IPR024704">
    <property type="entry name" value="SMC"/>
</dbReference>
<dbReference type="InterPro" id="IPR027417">
    <property type="entry name" value="P-loop_NTPase"/>
</dbReference>
<evidence type="ECO:0000259" key="6">
    <source>
        <dbReference type="Pfam" id="PF06470"/>
    </source>
</evidence>
<dbReference type="AlphaFoldDB" id="A0A090MXL0"/>
<dbReference type="InterPro" id="IPR036277">
    <property type="entry name" value="SMC_hinge_sf"/>
</dbReference>
<evidence type="ECO:0000256" key="4">
    <source>
        <dbReference type="SAM" id="Coils"/>
    </source>
</evidence>
<reference evidence="9" key="2">
    <citation type="submission" date="2020-12" db="UniProtKB">
        <authorList>
            <consortium name="WormBaseParasite"/>
        </authorList>
    </citation>
    <scope>IDENTIFICATION</scope>
</reference>
<dbReference type="GO" id="GO:0005634">
    <property type="term" value="C:nucleus"/>
    <property type="evidence" value="ECO:0007669"/>
    <property type="project" value="UniProtKB-SubCell"/>
</dbReference>
<dbReference type="RefSeq" id="XP_024504819.1">
    <property type="nucleotide sequence ID" value="XM_024651109.1"/>
</dbReference>
<name>A0A090MXL0_STRRB</name>
<evidence type="ECO:0000313" key="7">
    <source>
        <dbReference type="EMBL" id="CEF65619.1"/>
    </source>
</evidence>
<comment type="similarity">
    <text evidence="3">Belongs to the SMC family.</text>
</comment>
<dbReference type="OrthoDB" id="10072614at2759"/>
<dbReference type="PANTHER" id="PTHR18937">
    <property type="entry name" value="STRUCTURAL MAINTENANCE OF CHROMOSOMES SMC FAMILY MEMBER"/>
    <property type="match status" value="1"/>
</dbReference>
<dbReference type="SUPFAM" id="SSF75553">
    <property type="entry name" value="Smc hinge domain"/>
    <property type="match status" value="1"/>
</dbReference>
<keyword evidence="8" id="KW-1185">Reference proteome</keyword>
<dbReference type="CTD" id="36377983"/>
<keyword evidence="3" id="KW-0539">Nucleus</keyword>
<comment type="subcellular location">
    <subcellularLocation>
        <location evidence="1 3">Nucleus</location>
    </subcellularLocation>
</comment>
<dbReference type="STRING" id="34506.A0A090MXL0"/>
<sequence length="1183" mass="137872">MKLKFVHFFNFKTYRGSVTLGPLADLNGIIGGNGSGKSNLIDGIMFALNADNEKLRVSRMDFLIHGSNTRTPLSNNCSVELEFWECGTKTLTLKKKIFYNFNNKTSWPEYEVNGEIVSLDDYKLELSKLHISNGLNNIVVGQGDIGFIIQMSPQQITAYIEEMAGSGEVVQRYKSLEQELEGYDSQIRVLNKSKKGSLNERKILEILQENEAKNTALNAQLEESTRKRVNLETFKLLSDISLKKNQLTLFEKDVDEKNKKIQETEEKIKEYDNKRQELLNNKKVNYNNLLKQKKEFNRNMNLLYEMKDKHKVKNKLFEENLKRQERYITEEKCLKERIAVIDEQILKQQNEQEKARKAYNSIVEDDLQKVTMTEEFKNLDYKYKSRNNFLEFSIKYNESCLEQLNKNKEVNCSMLEKVLYKKSILENGIKAYDSEIKNLEDGKKELENKLNKSKSIQEELSLNVCHISNEVKEIENKIQCIKKDITKKNMLKKIRDKDLKAKDVVEKLKDKFGNNILGRVEDLLKCNETSKSDLFYSYIFEKRNIIVVKDFDSVLNCIDFINENNIGRTDILSIDSLPILRDVIGSSAIYTSNNYRPLKPLVTSNVEEAEQLVDYVCNNILFCDNIDVAISLRKDSRYDECKIVVNDGTIFYRNRIQLNAMSLNVLGEIDNYNEKVIELNKLELQLVFSKDREYEVNMKLNDIESKIKDLEADIKVESNTLNEKLSEKTKLINEFQCLELEESTIIGNISENDKDLSMIQEKLSDLVESRKLLKDEIFRSFLEKYNVKSLDSQDYSSNVQDFLKVIDGIQEKINCLQEEKNSLEISASSQQLLLLEIELDGNRNEITNLAEDIEKLSQFTKELKENITSNESHIEKCNFEFKELDKAIKELKSWLDILKADSTKTIESLKLQIFDFQKKISLIIKKYEYIKLDEHLSIESFDKSYLADIYGVMFEESLDSLLNHAIEIEESIKSEINTLNFLETHKLQCESLKKKFSFLDSELEGVKFKRKACSELFRNVKIERKRKFEELYNLLNTKMEEFMHKLFRSFDCSFYMQCNMVSMEPYLEGTHIYCQLPGKQLRELSQLSTGEKKIVSLSMILACHQITSPPFLIFDEVDANMDHEKLKYLVATLRSLRSDVQFIIVSHIEEVFNQCDAVFGAVDVQNNRVQVTNIFVIDLKEYN</sequence>
<dbReference type="EMBL" id="LN609529">
    <property type="protein sequence ID" value="CEF65619.1"/>
    <property type="molecule type" value="Genomic_DNA"/>
</dbReference>
<keyword evidence="2 4" id="KW-0175">Coiled coil</keyword>
<dbReference type="GO" id="GO:0005524">
    <property type="term" value="F:ATP binding"/>
    <property type="evidence" value="ECO:0007669"/>
    <property type="project" value="InterPro"/>
</dbReference>
<dbReference type="WormBase" id="SRAE_2000029600">
    <property type="protein sequence ID" value="SRP01153"/>
    <property type="gene ID" value="WBGene00260489"/>
</dbReference>
<feature type="coiled-coil region" evidence="4">
    <location>
        <begin position="700"/>
        <end position="866"/>
    </location>
</feature>
<dbReference type="Pfam" id="PF06470">
    <property type="entry name" value="SMC_hinge"/>
    <property type="match status" value="1"/>
</dbReference>
<gene>
    <name evidence="7 9 10" type="ORF">SRAE_2000029600</name>
</gene>
<feature type="coiled-coil region" evidence="4">
    <location>
        <begin position="429"/>
        <end position="463"/>
    </location>
</feature>
<evidence type="ECO:0000256" key="2">
    <source>
        <dbReference type="ARBA" id="ARBA00023054"/>
    </source>
</evidence>
<evidence type="ECO:0000259" key="5">
    <source>
        <dbReference type="Pfam" id="PF02463"/>
    </source>
</evidence>
<dbReference type="SUPFAM" id="SSF52540">
    <property type="entry name" value="P-loop containing nucleoside triphosphate hydrolases"/>
    <property type="match status" value="1"/>
</dbReference>
<feature type="domain" description="SMC hinge" evidence="6">
    <location>
        <begin position="515"/>
        <end position="632"/>
    </location>
</feature>
<dbReference type="GeneID" id="36377983"/>
<feature type="domain" description="RecF/RecN/SMC N-terminal" evidence="5">
    <location>
        <begin position="4"/>
        <end position="1167"/>
    </location>
</feature>
<dbReference type="GO" id="GO:0016887">
    <property type="term" value="F:ATP hydrolysis activity"/>
    <property type="evidence" value="ECO:0007669"/>
    <property type="project" value="InterPro"/>
</dbReference>
<dbReference type="Proteomes" id="UP000035682">
    <property type="component" value="Unplaced"/>
</dbReference>
<dbReference type="Gene3D" id="3.30.70.1620">
    <property type="match status" value="1"/>
</dbReference>
<dbReference type="Pfam" id="PF02463">
    <property type="entry name" value="SMC_N"/>
    <property type="match status" value="1"/>
</dbReference>
<evidence type="ECO:0000256" key="3">
    <source>
        <dbReference type="PIRNR" id="PIRNR005719"/>
    </source>
</evidence>
<protein>
    <recommendedName>
        <fullName evidence="3">Structural maintenance of chromosomes protein</fullName>
    </recommendedName>
</protein>
<evidence type="ECO:0000313" key="9">
    <source>
        <dbReference type="WBParaSite" id="SRAE_2000029600.1"/>
    </source>
</evidence>